<evidence type="ECO:0000313" key="3">
    <source>
        <dbReference type="Proteomes" id="UP001454036"/>
    </source>
</evidence>
<feature type="domain" description="Integrase catalytic" evidence="1">
    <location>
        <begin position="101"/>
        <end position="186"/>
    </location>
</feature>
<reference evidence="2 3" key="1">
    <citation type="submission" date="2024-01" db="EMBL/GenBank/DDBJ databases">
        <title>The complete chloroplast genome sequence of Lithospermum erythrorhizon: insights into the phylogenetic relationship among Boraginaceae species and the maternal lineages of purple gromwells.</title>
        <authorList>
            <person name="Okada T."/>
            <person name="Watanabe K."/>
        </authorList>
    </citation>
    <scope>NUCLEOTIDE SEQUENCE [LARGE SCALE GENOMIC DNA]</scope>
</reference>
<dbReference type="InterPro" id="IPR036397">
    <property type="entry name" value="RNaseH_sf"/>
</dbReference>
<accession>A0AAV3R7H5</accession>
<dbReference type="Pfam" id="PF00665">
    <property type="entry name" value="rve"/>
    <property type="match status" value="1"/>
</dbReference>
<dbReference type="InterPro" id="IPR039537">
    <property type="entry name" value="Retrotran_Ty1/copia-like"/>
</dbReference>
<dbReference type="InterPro" id="IPR012337">
    <property type="entry name" value="RNaseH-like_sf"/>
</dbReference>
<keyword evidence="3" id="KW-1185">Reference proteome</keyword>
<dbReference type="GO" id="GO:0003676">
    <property type="term" value="F:nucleic acid binding"/>
    <property type="evidence" value="ECO:0007669"/>
    <property type="project" value="InterPro"/>
</dbReference>
<organism evidence="2 3">
    <name type="scientific">Lithospermum erythrorhizon</name>
    <name type="common">Purple gromwell</name>
    <name type="synonym">Lithospermum officinale var. erythrorhizon</name>
    <dbReference type="NCBI Taxonomy" id="34254"/>
    <lineage>
        <taxon>Eukaryota</taxon>
        <taxon>Viridiplantae</taxon>
        <taxon>Streptophyta</taxon>
        <taxon>Embryophyta</taxon>
        <taxon>Tracheophyta</taxon>
        <taxon>Spermatophyta</taxon>
        <taxon>Magnoliopsida</taxon>
        <taxon>eudicotyledons</taxon>
        <taxon>Gunneridae</taxon>
        <taxon>Pentapetalae</taxon>
        <taxon>asterids</taxon>
        <taxon>lamiids</taxon>
        <taxon>Boraginales</taxon>
        <taxon>Boraginaceae</taxon>
        <taxon>Boraginoideae</taxon>
        <taxon>Lithospermeae</taxon>
        <taxon>Lithospermum</taxon>
    </lineage>
</organism>
<dbReference type="InterPro" id="IPR001584">
    <property type="entry name" value="Integrase_cat-core"/>
</dbReference>
<dbReference type="PANTHER" id="PTHR42648">
    <property type="entry name" value="TRANSPOSASE, PUTATIVE-RELATED"/>
    <property type="match status" value="1"/>
</dbReference>
<dbReference type="AlphaFoldDB" id="A0AAV3R7H5"/>
<name>A0AAV3R7H5_LITER</name>
<sequence>MNVAFTKDGCVISNKYDRAIMKGIKSPDNCFLWTPHRAMSYRTKKDVEMWYRKLGHTNYRNIQQYISKKAVRGLPKLDFKEKIYGECQVGKHTKVSHQWFQQVVTIRVLELLHMDLIGPMQVESIGGKEYIYVCVDDFSRYTWVEFTREKSDQLIIQLQREKRLTIIRIRSDHGKEFENSKFNEIL</sequence>
<comment type="caution">
    <text evidence="2">The sequence shown here is derived from an EMBL/GenBank/DDBJ whole genome shotgun (WGS) entry which is preliminary data.</text>
</comment>
<dbReference type="InterPro" id="IPR025724">
    <property type="entry name" value="GAG-pre-integrase_dom"/>
</dbReference>
<dbReference type="PROSITE" id="PS50994">
    <property type="entry name" value="INTEGRASE"/>
    <property type="match status" value="1"/>
</dbReference>
<dbReference type="PANTHER" id="PTHR42648:SF21">
    <property type="entry name" value="CYSTEINE-RICH RLK (RECEPTOR-LIKE PROTEIN KINASE) 8"/>
    <property type="match status" value="1"/>
</dbReference>
<dbReference type="GO" id="GO:0015074">
    <property type="term" value="P:DNA integration"/>
    <property type="evidence" value="ECO:0007669"/>
    <property type="project" value="InterPro"/>
</dbReference>
<proteinExistence type="predicted"/>
<protein>
    <recommendedName>
        <fullName evidence="1">Integrase catalytic domain-containing protein</fullName>
    </recommendedName>
</protein>
<evidence type="ECO:0000313" key="2">
    <source>
        <dbReference type="EMBL" id="GAA0172339.1"/>
    </source>
</evidence>
<dbReference type="Pfam" id="PF13976">
    <property type="entry name" value="gag_pre-integrs"/>
    <property type="match status" value="1"/>
</dbReference>
<dbReference type="Gene3D" id="3.30.420.10">
    <property type="entry name" value="Ribonuclease H-like superfamily/Ribonuclease H"/>
    <property type="match status" value="1"/>
</dbReference>
<evidence type="ECO:0000259" key="1">
    <source>
        <dbReference type="PROSITE" id="PS50994"/>
    </source>
</evidence>
<dbReference type="SUPFAM" id="SSF53098">
    <property type="entry name" value="Ribonuclease H-like"/>
    <property type="match status" value="1"/>
</dbReference>
<gene>
    <name evidence="2" type="ORF">LIER_26184</name>
</gene>
<dbReference type="Proteomes" id="UP001454036">
    <property type="component" value="Unassembled WGS sequence"/>
</dbReference>
<dbReference type="EMBL" id="BAABME010008075">
    <property type="protein sequence ID" value="GAA0172339.1"/>
    <property type="molecule type" value="Genomic_DNA"/>
</dbReference>